<accession>A0A6A6B5B9</accession>
<protein>
    <submittedName>
        <fullName evidence="1">Uncharacterized protein</fullName>
    </submittedName>
</protein>
<dbReference type="GeneID" id="54301902"/>
<evidence type="ECO:0000313" key="1">
    <source>
        <dbReference type="EMBL" id="KAF2137941.1"/>
    </source>
</evidence>
<reference evidence="1" key="1">
    <citation type="journal article" date="2020" name="Stud. Mycol.">
        <title>101 Dothideomycetes genomes: a test case for predicting lifestyles and emergence of pathogens.</title>
        <authorList>
            <person name="Haridas S."/>
            <person name="Albert R."/>
            <person name="Binder M."/>
            <person name="Bloem J."/>
            <person name="Labutti K."/>
            <person name="Salamov A."/>
            <person name="Andreopoulos B."/>
            <person name="Baker S."/>
            <person name="Barry K."/>
            <person name="Bills G."/>
            <person name="Bluhm B."/>
            <person name="Cannon C."/>
            <person name="Castanera R."/>
            <person name="Culley D."/>
            <person name="Daum C."/>
            <person name="Ezra D."/>
            <person name="Gonzalez J."/>
            <person name="Henrissat B."/>
            <person name="Kuo A."/>
            <person name="Liang C."/>
            <person name="Lipzen A."/>
            <person name="Lutzoni F."/>
            <person name="Magnuson J."/>
            <person name="Mondo S."/>
            <person name="Nolan M."/>
            <person name="Ohm R."/>
            <person name="Pangilinan J."/>
            <person name="Park H.-J."/>
            <person name="Ramirez L."/>
            <person name="Alfaro M."/>
            <person name="Sun H."/>
            <person name="Tritt A."/>
            <person name="Yoshinaga Y."/>
            <person name="Zwiers L.-H."/>
            <person name="Turgeon B."/>
            <person name="Goodwin S."/>
            <person name="Spatafora J."/>
            <person name="Crous P."/>
            <person name="Grigoriev I."/>
        </authorList>
    </citation>
    <scope>NUCLEOTIDE SEQUENCE</scope>
    <source>
        <strain evidence="1">CBS 121167</strain>
    </source>
</reference>
<dbReference type="EMBL" id="ML995499">
    <property type="protein sequence ID" value="KAF2137941.1"/>
    <property type="molecule type" value="Genomic_DNA"/>
</dbReference>
<dbReference type="RefSeq" id="XP_033393656.1">
    <property type="nucleotide sequence ID" value="XM_033544406.1"/>
</dbReference>
<proteinExistence type="predicted"/>
<sequence>MASVFRMYGGPSAHARLAQVEDHNDLHKVQSHFAGITVWACDERPQPTAPQPSFWIPKVSRIEFNPLFTSGDWHPCYTPLDELTDDDPLRTWNWECREVRLRPETHELLRQDGEDRDTLRAMYLTQPPITTVCARENSGTCLILFSNEKGVAMGDVFDNLDGRAKSRARTVGDLSYERKNFENLWCRIVIAALC</sequence>
<dbReference type="Proteomes" id="UP000799438">
    <property type="component" value="Unassembled WGS sequence"/>
</dbReference>
<dbReference type="AlphaFoldDB" id="A0A6A6B5B9"/>
<evidence type="ECO:0000313" key="2">
    <source>
        <dbReference type="Proteomes" id="UP000799438"/>
    </source>
</evidence>
<organism evidence="1 2">
    <name type="scientific">Aplosporella prunicola CBS 121167</name>
    <dbReference type="NCBI Taxonomy" id="1176127"/>
    <lineage>
        <taxon>Eukaryota</taxon>
        <taxon>Fungi</taxon>
        <taxon>Dikarya</taxon>
        <taxon>Ascomycota</taxon>
        <taxon>Pezizomycotina</taxon>
        <taxon>Dothideomycetes</taxon>
        <taxon>Dothideomycetes incertae sedis</taxon>
        <taxon>Botryosphaeriales</taxon>
        <taxon>Aplosporellaceae</taxon>
        <taxon>Aplosporella</taxon>
    </lineage>
</organism>
<name>A0A6A6B5B9_9PEZI</name>
<gene>
    <name evidence="1" type="ORF">K452DRAFT_321561</name>
</gene>
<keyword evidence="2" id="KW-1185">Reference proteome</keyword>